<evidence type="ECO:0000313" key="8">
    <source>
        <dbReference type="EMBL" id="VUS85035.1"/>
    </source>
</evidence>
<dbReference type="PANTHER" id="PTHR43153">
    <property type="entry name" value="ELECTRON TRANSFER FLAVOPROTEIN ALPHA"/>
    <property type="match status" value="1"/>
</dbReference>
<keyword evidence="2" id="KW-0813">Transport</keyword>
<dbReference type="InterPro" id="IPR029035">
    <property type="entry name" value="DHS-like_NAD/FAD-binding_dom"/>
</dbReference>
<dbReference type="PANTHER" id="PTHR43153:SF5">
    <property type="entry name" value="PROTEIN FIXB-RELATED"/>
    <property type="match status" value="1"/>
</dbReference>
<dbReference type="RefSeq" id="WP_142463483.1">
    <property type="nucleotide sequence ID" value="NZ_CABGHF010000023.1"/>
</dbReference>
<evidence type="ECO:0000259" key="7">
    <source>
        <dbReference type="Pfam" id="PF01012"/>
    </source>
</evidence>
<dbReference type="GO" id="GO:0033539">
    <property type="term" value="P:fatty acid beta-oxidation using acyl-CoA dehydrogenase"/>
    <property type="evidence" value="ECO:0007669"/>
    <property type="project" value="TreeGrafter"/>
</dbReference>
<dbReference type="AlphaFoldDB" id="A0A564LTY7"/>
<dbReference type="InterPro" id="IPR014729">
    <property type="entry name" value="Rossmann-like_a/b/a_fold"/>
</dbReference>
<dbReference type="Proteomes" id="UP000318370">
    <property type="component" value="Unassembled WGS sequence"/>
</dbReference>
<feature type="domain" description="Electron transfer flavoprotein alpha subunit C-terminal" evidence="6">
    <location>
        <begin position="165"/>
        <end position="243"/>
    </location>
</feature>
<dbReference type="InterPro" id="IPR014731">
    <property type="entry name" value="ETF_asu_C"/>
</dbReference>
<evidence type="ECO:0000259" key="6">
    <source>
        <dbReference type="Pfam" id="PF00766"/>
    </source>
</evidence>
<feature type="domain" description="Electron transfer flavoprotein alpha/beta-subunit N-terminal" evidence="7">
    <location>
        <begin position="37"/>
        <end position="121"/>
    </location>
</feature>
<dbReference type="EMBL" id="CABGHF010000023">
    <property type="protein sequence ID" value="VUS85035.1"/>
    <property type="molecule type" value="Genomic_DNA"/>
</dbReference>
<dbReference type="SUPFAM" id="SSF52402">
    <property type="entry name" value="Adenine nucleotide alpha hydrolases-like"/>
    <property type="match status" value="1"/>
</dbReference>
<dbReference type="GO" id="GO:0050660">
    <property type="term" value="F:flavin adenine dinucleotide binding"/>
    <property type="evidence" value="ECO:0007669"/>
    <property type="project" value="InterPro"/>
</dbReference>
<dbReference type="Gene3D" id="3.40.50.1220">
    <property type="entry name" value="TPP-binding domain"/>
    <property type="match status" value="1"/>
</dbReference>
<evidence type="ECO:0000256" key="2">
    <source>
        <dbReference type="ARBA" id="ARBA00022448"/>
    </source>
</evidence>
<reference evidence="8 9" key="1">
    <citation type="submission" date="2019-07" db="EMBL/GenBank/DDBJ databases">
        <authorList>
            <person name="Brisse S."/>
            <person name="Rodrigues C."/>
            <person name="Thorpe H."/>
        </authorList>
    </citation>
    <scope>NUCLEOTIDE SEQUENCE [LARGE SCALE GENOMIC DNA]</scope>
    <source>
        <strain evidence="8">SB6408</strain>
    </source>
</reference>
<dbReference type="InterPro" id="IPR001308">
    <property type="entry name" value="ETF_a/FixB"/>
</dbReference>
<sequence length="289" mass="30234">MKIAMVMTDGESAAMSHWLATAGLGEAELELWIIDAEPEVAEQLLAALVAQWRQTPVDMLIFPAGMLGDALATRLAWRLQGGCVCQVLAVNTPEGRVTKSHWGNALIATLEVAAKPLCLSLARRPGVHTSIDFPADITTRHITPAALPGWLISVESVERSGTHPLQEAKRVLVVGQGGEGVDADSIAALAHGLGAEAGYSRARVMNGGYDAERLIGISGHLLAADVCIVAGASGAAALMAGVRDSRFIVAVNRDPSAPVFTQADVGIVDDWLPVLEALEVCADLLPDDG</sequence>
<evidence type="ECO:0000256" key="5">
    <source>
        <dbReference type="ARBA" id="ARBA00022982"/>
    </source>
</evidence>
<gene>
    <name evidence="8" type="primary">etfA</name>
    <name evidence="8" type="ORF">SB6408_01295</name>
</gene>
<dbReference type="GO" id="GO:0009055">
    <property type="term" value="F:electron transfer activity"/>
    <property type="evidence" value="ECO:0007669"/>
    <property type="project" value="InterPro"/>
</dbReference>
<evidence type="ECO:0000256" key="3">
    <source>
        <dbReference type="ARBA" id="ARBA00022630"/>
    </source>
</evidence>
<evidence type="ECO:0000256" key="4">
    <source>
        <dbReference type="ARBA" id="ARBA00022827"/>
    </source>
</evidence>
<dbReference type="SUPFAM" id="SSF52467">
    <property type="entry name" value="DHS-like NAD/FAD-binding domain"/>
    <property type="match status" value="1"/>
</dbReference>
<dbReference type="Gene3D" id="3.40.50.620">
    <property type="entry name" value="HUPs"/>
    <property type="match status" value="1"/>
</dbReference>
<organism evidence="8 9">
    <name type="scientific">Klebsiella spallanzanii</name>
    <dbReference type="NCBI Taxonomy" id="2587528"/>
    <lineage>
        <taxon>Bacteria</taxon>
        <taxon>Pseudomonadati</taxon>
        <taxon>Pseudomonadota</taxon>
        <taxon>Gammaproteobacteria</taxon>
        <taxon>Enterobacterales</taxon>
        <taxon>Enterobacteriaceae</taxon>
        <taxon>Klebsiella/Raoultella group</taxon>
        <taxon>Klebsiella</taxon>
    </lineage>
</organism>
<accession>A0A564LTY7</accession>
<evidence type="ECO:0000256" key="1">
    <source>
        <dbReference type="ARBA" id="ARBA00005817"/>
    </source>
</evidence>
<protein>
    <submittedName>
        <fullName evidence="8">Electron transfer flavoprotein subunit alpha</fullName>
    </submittedName>
</protein>
<keyword evidence="3" id="KW-0285">Flavoprotein</keyword>
<keyword evidence="4" id="KW-0274">FAD</keyword>
<dbReference type="InterPro" id="IPR014730">
    <property type="entry name" value="ETF_a/b_N"/>
</dbReference>
<dbReference type="Pfam" id="PF01012">
    <property type="entry name" value="ETF"/>
    <property type="match status" value="1"/>
</dbReference>
<keyword evidence="5" id="KW-0249">Electron transport</keyword>
<comment type="similarity">
    <text evidence="1">Belongs to the ETF alpha-subunit/FixB family.</text>
</comment>
<proteinExistence type="inferred from homology"/>
<evidence type="ECO:0000313" key="9">
    <source>
        <dbReference type="Proteomes" id="UP000318370"/>
    </source>
</evidence>
<dbReference type="Pfam" id="PF00766">
    <property type="entry name" value="ETF_alpha"/>
    <property type="match status" value="1"/>
</dbReference>
<name>A0A564LTY7_9ENTR</name>